<dbReference type="RefSeq" id="WP_268050547.1">
    <property type="nucleotide sequence ID" value="NZ_JAPQES010000005.1"/>
</dbReference>
<evidence type="ECO:0000313" key="8">
    <source>
        <dbReference type="Proteomes" id="UP001079657"/>
    </source>
</evidence>
<keyword evidence="3 5" id="KW-0597">Phosphoprotein</keyword>
<evidence type="ECO:0000256" key="5">
    <source>
        <dbReference type="PROSITE-ProRule" id="PRU00169"/>
    </source>
</evidence>
<dbReference type="InterPro" id="IPR050595">
    <property type="entry name" value="Bact_response_regulator"/>
</dbReference>
<evidence type="ECO:0000256" key="1">
    <source>
        <dbReference type="ARBA" id="ARBA00018672"/>
    </source>
</evidence>
<dbReference type="PANTHER" id="PTHR44591:SF3">
    <property type="entry name" value="RESPONSE REGULATORY DOMAIN-CONTAINING PROTEIN"/>
    <property type="match status" value="1"/>
</dbReference>
<dbReference type="CDD" id="cd17906">
    <property type="entry name" value="CheX"/>
    <property type="match status" value="1"/>
</dbReference>
<reference evidence="7" key="1">
    <citation type="submission" date="2022-12" db="EMBL/GenBank/DDBJ databases">
        <authorList>
            <person name="Wang J."/>
        </authorList>
    </citation>
    <scope>NUCLEOTIDE SEQUENCE</scope>
    <source>
        <strain evidence="7">HY-42-06</strain>
    </source>
</reference>
<evidence type="ECO:0000259" key="6">
    <source>
        <dbReference type="PROSITE" id="PS50110"/>
    </source>
</evidence>
<dbReference type="Gene3D" id="3.40.50.2300">
    <property type="match status" value="1"/>
</dbReference>
<dbReference type="Proteomes" id="UP001079657">
    <property type="component" value="Unassembled WGS sequence"/>
</dbReference>
<dbReference type="SMART" id="SM00448">
    <property type="entry name" value="REC"/>
    <property type="match status" value="1"/>
</dbReference>
<keyword evidence="2" id="KW-0145">Chemotaxis</keyword>
<dbReference type="PANTHER" id="PTHR44591">
    <property type="entry name" value="STRESS RESPONSE REGULATOR PROTEIN 1"/>
    <property type="match status" value="1"/>
</dbReference>
<accession>A0ABT4CUE2</accession>
<dbReference type="InterPro" id="IPR001789">
    <property type="entry name" value="Sig_transdc_resp-reg_receiver"/>
</dbReference>
<name>A0ABT4CUE2_9CLOT</name>
<gene>
    <name evidence="7" type="ORF">OXH55_13580</name>
</gene>
<dbReference type="SUPFAM" id="SSF103039">
    <property type="entry name" value="CheC-like"/>
    <property type="match status" value="1"/>
</dbReference>
<organism evidence="7 8">
    <name type="scientific">Clostridium ganghwense</name>
    <dbReference type="NCBI Taxonomy" id="312089"/>
    <lineage>
        <taxon>Bacteria</taxon>
        <taxon>Bacillati</taxon>
        <taxon>Bacillota</taxon>
        <taxon>Clostridia</taxon>
        <taxon>Eubacteriales</taxon>
        <taxon>Clostridiaceae</taxon>
        <taxon>Clostridium</taxon>
    </lineage>
</organism>
<comment type="function">
    <text evidence="4">May play the central regulatory role in sporulation. It may be an element of the effector pathway responsible for the activation of sporulation genes in response to nutritional stress. Spo0A may act in concert with spo0H (a sigma factor) to control the expression of some genes that are critical to the sporulation process.</text>
</comment>
<dbReference type="EMBL" id="JAPQES010000005">
    <property type="protein sequence ID" value="MCY6371671.1"/>
    <property type="molecule type" value="Genomic_DNA"/>
</dbReference>
<dbReference type="PROSITE" id="PS50110">
    <property type="entry name" value="RESPONSE_REGULATORY"/>
    <property type="match status" value="1"/>
</dbReference>
<comment type="caution">
    <text evidence="7">The sequence shown here is derived from an EMBL/GenBank/DDBJ whole genome shotgun (WGS) entry which is preliminary data.</text>
</comment>
<dbReference type="InterPro" id="IPR011006">
    <property type="entry name" value="CheY-like_superfamily"/>
</dbReference>
<dbReference type="Gene3D" id="3.40.1550.10">
    <property type="entry name" value="CheC-like"/>
    <property type="match status" value="1"/>
</dbReference>
<protein>
    <recommendedName>
        <fullName evidence="1">Stage 0 sporulation protein A homolog</fullName>
    </recommendedName>
</protein>
<dbReference type="Pfam" id="PF13690">
    <property type="entry name" value="CheX"/>
    <property type="match status" value="1"/>
</dbReference>
<dbReference type="SUPFAM" id="SSF52172">
    <property type="entry name" value="CheY-like"/>
    <property type="match status" value="1"/>
</dbReference>
<evidence type="ECO:0000256" key="3">
    <source>
        <dbReference type="ARBA" id="ARBA00022553"/>
    </source>
</evidence>
<evidence type="ECO:0000313" key="7">
    <source>
        <dbReference type="EMBL" id="MCY6371671.1"/>
    </source>
</evidence>
<evidence type="ECO:0000256" key="4">
    <source>
        <dbReference type="ARBA" id="ARBA00024867"/>
    </source>
</evidence>
<feature type="domain" description="Response regulatory" evidence="6">
    <location>
        <begin position="5"/>
        <end position="120"/>
    </location>
</feature>
<feature type="modified residue" description="4-aspartylphosphate" evidence="5">
    <location>
        <position position="55"/>
    </location>
</feature>
<dbReference type="InterPro" id="IPR028051">
    <property type="entry name" value="CheX-like_dom"/>
</dbReference>
<keyword evidence="8" id="KW-1185">Reference proteome</keyword>
<dbReference type="InterPro" id="IPR028976">
    <property type="entry name" value="CheC-like_sf"/>
</dbReference>
<proteinExistence type="predicted"/>
<sequence length="287" mass="31943">MKKIKIVIVDDSPFSISILKDILVEKGFDVVGDASSLEETIEVVKAQKPDLVTMDMTIPGTDGLECTRAIHSIDKNIKVVVVSSMMDEEIVKKAKENKVAGYIQKPVDSDELITVIERIMATEELFYELEQIYFKVFKEALSDNINRLTKTIPCYANEIKYNHTESSRGISAVVGIIGKYSGTMIIDLSYEAAKDMAEVALKREVENMEECLAMIGEFANIVAGNACSILNHKNKILGLRVAPPTLFHGTSLNISKTMLKTISVVANTEFGEMYLNVGFKRGEEEWM</sequence>
<evidence type="ECO:0000256" key="2">
    <source>
        <dbReference type="ARBA" id="ARBA00022500"/>
    </source>
</evidence>
<dbReference type="Pfam" id="PF00072">
    <property type="entry name" value="Response_reg"/>
    <property type="match status" value="1"/>
</dbReference>